<protein>
    <recommendedName>
        <fullName evidence="2">S1 motif domain-containing protein</fullName>
    </recommendedName>
</protein>
<proteinExistence type="predicted"/>
<dbReference type="GO" id="GO:0006396">
    <property type="term" value="P:RNA processing"/>
    <property type="evidence" value="ECO:0007669"/>
    <property type="project" value="InterPro"/>
</dbReference>
<dbReference type="GO" id="GO:0000178">
    <property type="term" value="C:exosome (RNase complex)"/>
    <property type="evidence" value="ECO:0007669"/>
    <property type="project" value="UniProtKB-KW"/>
</dbReference>
<dbReference type="InterPro" id="IPR025721">
    <property type="entry name" value="Exosome_cplx_N_dom"/>
</dbReference>
<dbReference type="PANTHER" id="PTHR12686:SF8">
    <property type="entry name" value="EXOSOME COMPLEX COMPONENT CSL4"/>
    <property type="match status" value="1"/>
</dbReference>
<dbReference type="InterPro" id="IPR039771">
    <property type="entry name" value="Csl4"/>
</dbReference>
<keyword evidence="1" id="KW-0271">Exosome</keyword>
<accession>A0A382MS45</accession>
<dbReference type="SMART" id="SM00316">
    <property type="entry name" value="S1"/>
    <property type="match status" value="1"/>
</dbReference>
<sequence>MKQPGDRLASAMEYMPGNGVYEEDGELFAGVCGELKEDSQKMMVSIKPSVSVPVEINEGDTVFGRIQSLRDSMVSVKILKVKDEKRSIGNYTVGTLHIAKMSSEYVSDIKKLYQINDLIQATVIKAKPAIELTTRSDKDGVVFARCGITHDILKLVDGELWSEELRRRTTRKISNAYGKVQV</sequence>
<dbReference type="PROSITE" id="PS50126">
    <property type="entry name" value="S1"/>
    <property type="match status" value="1"/>
</dbReference>
<feature type="domain" description="S1 motif" evidence="2">
    <location>
        <begin position="59"/>
        <end position="138"/>
    </location>
</feature>
<dbReference type="GO" id="GO:0003676">
    <property type="term" value="F:nucleic acid binding"/>
    <property type="evidence" value="ECO:0007669"/>
    <property type="project" value="InterPro"/>
</dbReference>
<dbReference type="NCBIfam" id="NF034126">
    <property type="entry name" value="PRK09521.1"/>
    <property type="match status" value="1"/>
</dbReference>
<dbReference type="InterPro" id="IPR003029">
    <property type="entry name" value="S1_domain"/>
</dbReference>
<dbReference type="InterPro" id="IPR012340">
    <property type="entry name" value="NA-bd_OB-fold"/>
</dbReference>
<evidence type="ECO:0000313" key="3">
    <source>
        <dbReference type="EMBL" id="SVC50955.1"/>
    </source>
</evidence>
<name>A0A382MS45_9ZZZZ</name>
<dbReference type="PANTHER" id="PTHR12686">
    <property type="entry name" value="3'-5' EXORIBONUCLEASE CSL4-RELATED"/>
    <property type="match status" value="1"/>
</dbReference>
<gene>
    <name evidence="3" type="ORF">METZ01_LOCUS303809</name>
</gene>
<dbReference type="AlphaFoldDB" id="A0A382MS45"/>
<dbReference type="EMBL" id="UINC01095124">
    <property type="protein sequence ID" value="SVC50955.1"/>
    <property type="molecule type" value="Genomic_DNA"/>
</dbReference>
<dbReference type="SUPFAM" id="SSF110324">
    <property type="entry name" value="Ribosomal L27 protein-like"/>
    <property type="match status" value="1"/>
</dbReference>
<evidence type="ECO:0000259" key="2">
    <source>
        <dbReference type="PROSITE" id="PS50126"/>
    </source>
</evidence>
<organism evidence="3">
    <name type="scientific">marine metagenome</name>
    <dbReference type="NCBI Taxonomy" id="408172"/>
    <lineage>
        <taxon>unclassified sequences</taxon>
        <taxon>metagenomes</taxon>
        <taxon>ecological metagenomes</taxon>
    </lineage>
</organism>
<dbReference type="GO" id="GO:0005634">
    <property type="term" value="C:nucleus"/>
    <property type="evidence" value="ECO:0007669"/>
    <property type="project" value="UniProtKB-ARBA"/>
</dbReference>
<dbReference type="Gene3D" id="2.40.50.140">
    <property type="entry name" value="Nucleic acid-binding proteins"/>
    <property type="match status" value="1"/>
</dbReference>
<reference evidence="3" key="1">
    <citation type="submission" date="2018-05" db="EMBL/GenBank/DDBJ databases">
        <authorList>
            <person name="Lanie J.A."/>
            <person name="Ng W.-L."/>
            <person name="Kazmierczak K.M."/>
            <person name="Andrzejewski T.M."/>
            <person name="Davidsen T.M."/>
            <person name="Wayne K.J."/>
            <person name="Tettelin H."/>
            <person name="Glass J.I."/>
            <person name="Rusch D."/>
            <person name="Podicherti R."/>
            <person name="Tsui H.-C.T."/>
            <person name="Winkler M.E."/>
        </authorList>
    </citation>
    <scope>NUCLEOTIDE SEQUENCE</scope>
</reference>
<dbReference type="SUPFAM" id="SSF50249">
    <property type="entry name" value="Nucleic acid-binding proteins"/>
    <property type="match status" value="1"/>
</dbReference>
<evidence type="ECO:0000256" key="1">
    <source>
        <dbReference type="ARBA" id="ARBA00022835"/>
    </source>
</evidence>
<dbReference type="Pfam" id="PF14382">
    <property type="entry name" value="ECR1_N"/>
    <property type="match status" value="1"/>
</dbReference>
<dbReference type="Gene3D" id="2.40.50.100">
    <property type="match status" value="1"/>
</dbReference>